<gene>
    <name evidence="3" type="ORF">TTHERM_00637270</name>
</gene>
<dbReference type="eggNOG" id="ENOG502QRPK">
    <property type="taxonomic scope" value="Eukaryota"/>
</dbReference>
<dbReference type="HOGENOM" id="CLU_379725_0_0_1"/>
<evidence type="ECO:0000313" key="4">
    <source>
        <dbReference type="Proteomes" id="UP000009168"/>
    </source>
</evidence>
<dbReference type="PROSITE" id="PS51468">
    <property type="entry name" value="VIT"/>
    <property type="match status" value="1"/>
</dbReference>
<dbReference type="Proteomes" id="UP000009168">
    <property type="component" value="Unassembled WGS sequence"/>
</dbReference>
<feature type="domain" description="VIT" evidence="2">
    <location>
        <begin position="7"/>
        <end position="136"/>
    </location>
</feature>
<dbReference type="InterPro" id="IPR013694">
    <property type="entry name" value="VIT"/>
</dbReference>
<dbReference type="Pfam" id="PF13768">
    <property type="entry name" value="VWA_3"/>
    <property type="match status" value="1"/>
</dbReference>
<dbReference type="PANTHER" id="PTHR45737:SF6">
    <property type="entry name" value="VON WILLEBRAND FACTOR A DOMAIN-CONTAINING PROTEIN 5A"/>
    <property type="match status" value="1"/>
</dbReference>
<sequence length="702" mass="81582">MLDCFNQKVSFSCSYDHFLTIDEKDVLYNFQVKGSIAYHQLQLKYINNTQTIKNFTFGFGLPEDFCFDNLSIKIDEKIISCLVKEKQEAKLEYQNALRQGKTAALGSFQDQRGYFQVQVGNIEKDQEFLICFNYIEQLTLQGEYYNMTLPFIKNENQISFENLKIIGDIYAQTEQDCIVSNEFNNSQFNNLVRFTQVTAYHTEVFAQFSKETLKQIFLNGLNLEFLKIKYDKQNVTLLSSYQNDSEISPYCVLLNFVPNTAQVKKQLFRQAQNEIELMKAEFLLLIDRSGSMQGSNIETAKQALIFFLKSLPEGSIYNIISFGTDYTVMYPQSVQVNDQNLQDSIDKIEKFQADMGLIFLKLQDGEFGDSQSALEVVKKNKHRCDINALCIGFYEFLYAKQILNETGGNFQKVTDTSQIISQVIQLLKDSFENFNSIQMSMTSDHDDCINCIVPHPQQICYIDTSKTLRFYIFLNRKLEEVQQIKFKLTTTYQGSQKTEDEYIVDIKDQISNEFAHIHKMGLYQLIRQVIINQQRKCENVFDDISNAMKLSQDKMTELLKNEAIRYQILCEYTAFVGSENQIKKKWSIGGIYENDIHEIQKECLFASECFNNLKEQIRREIDEIEMEMDICLCPIEQNNDTFLQKFTQKNQQLDKIKNKSRIINSSYKNPRKSDGSGCCGGSNRQLFKSNITLKSIWVVVIF</sequence>
<accession>Q22HH6</accession>
<dbReference type="PROSITE" id="PS50234">
    <property type="entry name" value="VWFA"/>
    <property type="match status" value="1"/>
</dbReference>
<dbReference type="KEGG" id="tet:TTHERM_00637270"/>
<dbReference type="InParanoid" id="Q22HH6"/>
<reference evidence="4" key="1">
    <citation type="journal article" date="2006" name="PLoS Biol.">
        <title>Macronuclear genome sequence of the ciliate Tetrahymena thermophila, a model eukaryote.</title>
        <authorList>
            <person name="Eisen J.A."/>
            <person name="Coyne R.S."/>
            <person name="Wu M."/>
            <person name="Wu D."/>
            <person name="Thiagarajan M."/>
            <person name="Wortman J.R."/>
            <person name="Badger J.H."/>
            <person name="Ren Q."/>
            <person name="Amedeo P."/>
            <person name="Jones K.M."/>
            <person name="Tallon L.J."/>
            <person name="Delcher A.L."/>
            <person name="Salzberg S.L."/>
            <person name="Silva J.C."/>
            <person name="Haas B.J."/>
            <person name="Majoros W.H."/>
            <person name="Farzad M."/>
            <person name="Carlton J.M."/>
            <person name="Smith R.K. Jr."/>
            <person name="Garg J."/>
            <person name="Pearlman R.E."/>
            <person name="Karrer K.M."/>
            <person name="Sun L."/>
            <person name="Manning G."/>
            <person name="Elde N.C."/>
            <person name="Turkewitz A.P."/>
            <person name="Asai D.J."/>
            <person name="Wilkes D.E."/>
            <person name="Wang Y."/>
            <person name="Cai H."/>
            <person name="Collins K."/>
            <person name="Stewart B.A."/>
            <person name="Lee S.R."/>
            <person name="Wilamowska K."/>
            <person name="Weinberg Z."/>
            <person name="Ruzzo W.L."/>
            <person name="Wloga D."/>
            <person name="Gaertig J."/>
            <person name="Frankel J."/>
            <person name="Tsao C.-C."/>
            <person name="Gorovsky M.A."/>
            <person name="Keeling P.J."/>
            <person name="Waller R.F."/>
            <person name="Patron N.J."/>
            <person name="Cherry J.M."/>
            <person name="Stover N.A."/>
            <person name="Krieger C.J."/>
            <person name="del Toro C."/>
            <person name="Ryder H.F."/>
            <person name="Williamson S.C."/>
            <person name="Barbeau R.A."/>
            <person name="Hamilton E.P."/>
            <person name="Orias E."/>
        </authorList>
    </citation>
    <scope>NUCLEOTIDE SEQUENCE [LARGE SCALE GENOMIC DNA]</scope>
    <source>
        <strain evidence="4">SB210</strain>
    </source>
</reference>
<dbReference type="SUPFAM" id="SSF53300">
    <property type="entry name" value="vWA-like"/>
    <property type="match status" value="1"/>
</dbReference>
<organism evidence="3 4">
    <name type="scientific">Tetrahymena thermophila (strain SB210)</name>
    <dbReference type="NCBI Taxonomy" id="312017"/>
    <lineage>
        <taxon>Eukaryota</taxon>
        <taxon>Sar</taxon>
        <taxon>Alveolata</taxon>
        <taxon>Ciliophora</taxon>
        <taxon>Intramacronucleata</taxon>
        <taxon>Oligohymenophorea</taxon>
        <taxon>Hymenostomatida</taxon>
        <taxon>Tetrahymenina</taxon>
        <taxon>Tetrahymenidae</taxon>
        <taxon>Tetrahymena</taxon>
    </lineage>
</organism>
<dbReference type="Gene3D" id="3.40.50.410">
    <property type="entry name" value="von Willebrand factor, type A domain"/>
    <property type="match status" value="1"/>
</dbReference>
<dbReference type="RefSeq" id="XP_001032388.3">
    <property type="nucleotide sequence ID" value="XM_001032388.3"/>
</dbReference>
<evidence type="ECO:0000259" key="1">
    <source>
        <dbReference type="PROSITE" id="PS50234"/>
    </source>
</evidence>
<protein>
    <submittedName>
        <fullName evidence="3">von willebrand factor type A domain protein</fullName>
    </submittedName>
</protein>
<dbReference type="GeneID" id="7832804"/>
<dbReference type="AlphaFoldDB" id="Q22HH6"/>
<name>Q22HH6_TETTS</name>
<dbReference type="EMBL" id="GG662588">
    <property type="protein sequence ID" value="EAR84725.3"/>
    <property type="molecule type" value="Genomic_DNA"/>
</dbReference>
<dbReference type="OrthoDB" id="312927at2759"/>
<keyword evidence="4" id="KW-1185">Reference proteome</keyword>
<feature type="domain" description="VWFA" evidence="1">
    <location>
        <begin position="281"/>
        <end position="488"/>
    </location>
</feature>
<proteinExistence type="predicted"/>
<dbReference type="InterPro" id="IPR002035">
    <property type="entry name" value="VWF_A"/>
</dbReference>
<evidence type="ECO:0000313" key="3">
    <source>
        <dbReference type="EMBL" id="EAR84725.3"/>
    </source>
</evidence>
<evidence type="ECO:0000259" key="2">
    <source>
        <dbReference type="PROSITE" id="PS51468"/>
    </source>
</evidence>
<dbReference type="STRING" id="312017.Q22HH6"/>
<dbReference type="SMART" id="SM00609">
    <property type="entry name" value="VIT"/>
    <property type="match status" value="1"/>
</dbReference>
<dbReference type="Pfam" id="PF08487">
    <property type="entry name" value="VIT"/>
    <property type="match status" value="1"/>
</dbReference>
<dbReference type="PANTHER" id="PTHR45737">
    <property type="entry name" value="VON WILLEBRAND FACTOR A DOMAIN-CONTAINING PROTEIN 5A"/>
    <property type="match status" value="1"/>
</dbReference>
<dbReference type="InterPro" id="IPR036465">
    <property type="entry name" value="vWFA_dom_sf"/>
</dbReference>